<dbReference type="AlphaFoldDB" id="A0A8U0HX05"/>
<dbReference type="PANTHER" id="PTHR23026">
    <property type="entry name" value="NADPH NITROREDUCTASE"/>
    <property type="match status" value="1"/>
</dbReference>
<sequence>MSSQQSETDDPEVAHDEEIPTAIEAIRSRRSGHNFDPDAKLDDETLEALIRDAALAPSSYNLQPWEFVAVQNDDALDEVVELAYGQEHVKEAGTAILVVGHTEPETADRVFEEWVEAGRFDAETGEQVKEQTVAGYQSEQAGRDYGIRNASLAAQNLLLSAHARGLTATPMSGFDFEGMAEFLDLPEDKIPVMLIAVGPSGGEEPERLPRRDVEEILHRETY</sequence>
<feature type="region of interest" description="Disordered" evidence="4">
    <location>
        <begin position="1"/>
        <end position="39"/>
    </location>
</feature>
<reference evidence="6 7" key="1">
    <citation type="submission" date="2022-04" db="EMBL/GenBank/DDBJ databases">
        <title>Diverse halophilic archaea isolated from saline environments.</title>
        <authorList>
            <person name="Cui H.-L."/>
        </authorList>
    </citation>
    <scope>NUCLEOTIDE SEQUENCE [LARGE SCALE GENOMIC DNA]</scope>
    <source>
        <strain evidence="6 7">XZYJT49</strain>
    </source>
</reference>
<keyword evidence="7" id="KW-1185">Reference proteome</keyword>
<feature type="domain" description="Nitroreductase" evidence="5">
    <location>
        <begin position="26"/>
        <end position="198"/>
    </location>
</feature>
<dbReference type="PANTHER" id="PTHR23026:SF90">
    <property type="entry name" value="IODOTYROSINE DEIODINASE 1"/>
    <property type="match status" value="1"/>
</dbReference>
<protein>
    <submittedName>
        <fullName evidence="6">Nitroreductase family protein</fullName>
    </submittedName>
</protein>
<keyword evidence="3" id="KW-0560">Oxidoreductase</keyword>
<dbReference type="InterPro" id="IPR000415">
    <property type="entry name" value="Nitroreductase-like"/>
</dbReference>
<name>A0A8U0HX05_9EURY</name>
<gene>
    <name evidence="6" type="ORF">M0R89_05110</name>
</gene>
<dbReference type="Pfam" id="PF00881">
    <property type="entry name" value="Nitroreductase"/>
    <property type="match status" value="1"/>
</dbReference>
<evidence type="ECO:0000313" key="6">
    <source>
        <dbReference type="EMBL" id="UPV75448.1"/>
    </source>
</evidence>
<dbReference type="GO" id="GO:0016491">
    <property type="term" value="F:oxidoreductase activity"/>
    <property type="evidence" value="ECO:0007669"/>
    <property type="project" value="UniProtKB-KW"/>
</dbReference>
<evidence type="ECO:0000256" key="2">
    <source>
        <dbReference type="ARBA" id="ARBA00022643"/>
    </source>
</evidence>
<dbReference type="GeneID" id="72184555"/>
<dbReference type="KEGG" id="halx:M0R89_05110"/>
<accession>A0A8U0HX05</accession>
<evidence type="ECO:0000313" key="7">
    <source>
        <dbReference type="Proteomes" id="UP000830729"/>
    </source>
</evidence>
<keyword evidence="1" id="KW-0285">Flavoprotein</keyword>
<evidence type="ECO:0000259" key="5">
    <source>
        <dbReference type="Pfam" id="PF00881"/>
    </source>
</evidence>
<dbReference type="RefSeq" id="WP_248651488.1">
    <property type="nucleotide sequence ID" value="NZ_CP096659.1"/>
</dbReference>
<evidence type="ECO:0000256" key="3">
    <source>
        <dbReference type="ARBA" id="ARBA00023002"/>
    </source>
</evidence>
<organism evidence="6 7">
    <name type="scientific">Halorussus limi</name>
    <dbReference type="NCBI Taxonomy" id="2938695"/>
    <lineage>
        <taxon>Archaea</taxon>
        <taxon>Methanobacteriati</taxon>
        <taxon>Methanobacteriota</taxon>
        <taxon>Stenosarchaea group</taxon>
        <taxon>Halobacteria</taxon>
        <taxon>Halobacteriales</taxon>
        <taxon>Haladaptataceae</taxon>
        <taxon>Halorussus</taxon>
    </lineage>
</organism>
<dbReference type="SUPFAM" id="SSF55469">
    <property type="entry name" value="FMN-dependent nitroreductase-like"/>
    <property type="match status" value="1"/>
</dbReference>
<dbReference type="InterPro" id="IPR050627">
    <property type="entry name" value="Nitroreductase/BluB"/>
</dbReference>
<evidence type="ECO:0000256" key="1">
    <source>
        <dbReference type="ARBA" id="ARBA00022630"/>
    </source>
</evidence>
<dbReference type="InterPro" id="IPR029479">
    <property type="entry name" value="Nitroreductase"/>
</dbReference>
<dbReference type="CDD" id="cd02137">
    <property type="entry name" value="MhqN-like"/>
    <property type="match status" value="1"/>
</dbReference>
<evidence type="ECO:0000256" key="4">
    <source>
        <dbReference type="SAM" id="MobiDB-lite"/>
    </source>
</evidence>
<dbReference type="EMBL" id="CP096659">
    <property type="protein sequence ID" value="UPV75448.1"/>
    <property type="molecule type" value="Genomic_DNA"/>
</dbReference>
<proteinExistence type="predicted"/>
<dbReference type="Proteomes" id="UP000830729">
    <property type="component" value="Chromosome"/>
</dbReference>
<dbReference type="Gene3D" id="3.40.109.10">
    <property type="entry name" value="NADH Oxidase"/>
    <property type="match status" value="1"/>
</dbReference>
<keyword evidence="2" id="KW-0288">FMN</keyword>